<dbReference type="EMBL" id="QAZN01000014">
    <property type="protein sequence ID" value="PTV03465.1"/>
    <property type="molecule type" value="Genomic_DNA"/>
</dbReference>
<dbReference type="RefSeq" id="WP_107721833.1">
    <property type="nucleotide sequence ID" value="NZ_QAZN01000014.1"/>
</dbReference>
<evidence type="ECO:0000313" key="2">
    <source>
        <dbReference type="Proteomes" id="UP000244083"/>
    </source>
</evidence>
<sequence length="76" mass="8390">MKLTEKQENCQLHNKSFTGHPLEEIVTGEGTILRIEEDAKGEWTLKIDYPDDAENLSGLTDSVDIVACPFCGAPLN</sequence>
<accession>A0A2T5Q2H2</accession>
<protein>
    <submittedName>
        <fullName evidence="1">Uncharacterized protein</fullName>
    </submittedName>
</protein>
<name>A0A2T5Q2H2_LIMRT</name>
<dbReference type="AlphaFoldDB" id="A0A2T5Q2H2"/>
<organism evidence="1 2">
    <name type="scientific">Limosilactobacillus reuteri</name>
    <name type="common">Lactobacillus reuteri</name>
    <dbReference type="NCBI Taxonomy" id="1598"/>
    <lineage>
        <taxon>Bacteria</taxon>
        <taxon>Bacillati</taxon>
        <taxon>Bacillota</taxon>
        <taxon>Bacilli</taxon>
        <taxon>Lactobacillales</taxon>
        <taxon>Lactobacillaceae</taxon>
        <taxon>Limosilactobacillus</taxon>
    </lineage>
</organism>
<comment type="caution">
    <text evidence="1">The sequence shown here is derived from an EMBL/GenBank/DDBJ whole genome shotgun (WGS) entry which is preliminary data.</text>
</comment>
<proteinExistence type="predicted"/>
<reference evidence="2" key="1">
    <citation type="submission" date="2018-04" db="EMBL/GenBank/DDBJ databases">
        <title>Draft Genome Sequences of 10 Lactobacillus Species from 22 Commercial Probiotic Products.</title>
        <authorList>
            <person name="Gangiredla J."/>
            <person name="Barnaba T.J."/>
            <person name="Mammel M.K."/>
            <person name="Lacher D.W."/>
            <person name="Elkins C.A."/>
            <person name="Lampel K.A."/>
            <person name="Whitehouse C.A."/>
            <person name="Tartera C."/>
        </authorList>
    </citation>
    <scope>NUCLEOTIDE SEQUENCE [LARGE SCALE GENOMIC DNA]</scope>
    <source>
        <strain evidence="2">DS12_10</strain>
    </source>
</reference>
<dbReference type="Proteomes" id="UP000244083">
    <property type="component" value="Unassembled WGS sequence"/>
</dbReference>
<gene>
    <name evidence="1" type="ORF">DB325_07595</name>
</gene>
<evidence type="ECO:0000313" key="1">
    <source>
        <dbReference type="EMBL" id="PTV03465.1"/>
    </source>
</evidence>